<reference evidence="7" key="1">
    <citation type="journal article" date="2020" name="MBio">
        <title>Horizontal gene transfer to a defensive symbiont with a reduced genome amongst a multipartite beetle microbiome.</title>
        <authorList>
            <person name="Waterworth S.C."/>
            <person name="Florez L.V."/>
            <person name="Rees E.R."/>
            <person name="Hertweck C."/>
            <person name="Kaltenpoth M."/>
            <person name="Kwan J.C."/>
        </authorList>
    </citation>
    <scope>NUCLEOTIDE SEQUENCE [LARGE SCALE GENOMIC DNA]</scope>
</reference>
<feature type="domain" description="Solute-binding protein family 5" evidence="5">
    <location>
        <begin position="78"/>
        <end position="436"/>
    </location>
</feature>
<accession>A0A7V8JS19</accession>
<dbReference type="Proteomes" id="UP000461670">
    <property type="component" value="Unassembled WGS sequence"/>
</dbReference>
<name>A0A7V8JS19_9BURK</name>
<dbReference type="InterPro" id="IPR006311">
    <property type="entry name" value="TAT_signal"/>
</dbReference>
<protein>
    <submittedName>
        <fullName evidence="6">Oligopeptide-binding protein AppA</fullName>
    </submittedName>
</protein>
<dbReference type="InterPro" id="IPR023765">
    <property type="entry name" value="SBP_5_CS"/>
</dbReference>
<evidence type="ECO:0000256" key="1">
    <source>
        <dbReference type="ARBA" id="ARBA00005695"/>
    </source>
</evidence>
<dbReference type="InterPro" id="IPR000914">
    <property type="entry name" value="SBP_5_dom"/>
</dbReference>
<dbReference type="GO" id="GO:0015833">
    <property type="term" value="P:peptide transport"/>
    <property type="evidence" value="ECO:0007669"/>
    <property type="project" value="TreeGrafter"/>
</dbReference>
<dbReference type="PIRSF" id="PIRSF002741">
    <property type="entry name" value="MppA"/>
    <property type="match status" value="1"/>
</dbReference>
<dbReference type="PANTHER" id="PTHR30290:SF9">
    <property type="entry name" value="OLIGOPEPTIDE-BINDING PROTEIN APPA"/>
    <property type="match status" value="1"/>
</dbReference>
<keyword evidence="3 4" id="KW-0732">Signal</keyword>
<evidence type="ECO:0000259" key="5">
    <source>
        <dbReference type="Pfam" id="PF00496"/>
    </source>
</evidence>
<dbReference type="PROSITE" id="PS01040">
    <property type="entry name" value="SBP_BACTERIAL_5"/>
    <property type="match status" value="1"/>
</dbReference>
<dbReference type="Pfam" id="PF00496">
    <property type="entry name" value="SBP_bac_5"/>
    <property type="match status" value="1"/>
</dbReference>
<comment type="similarity">
    <text evidence="1">Belongs to the bacterial solute-binding protein 5 family.</text>
</comment>
<dbReference type="Gene3D" id="3.40.190.10">
    <property type="entry name" value="Periplasmic binding protein-like II"/>
    <property type="match status" value="1"/>
</dbReference>
<feature type="chain" id="PRO_5030852364" evidence="4">
    <location>
        <begin position="27"/>
        <end position="528"/>
    </location>
</feature>
<dbReference type="InterPro" id="IPR039424">
    <property type="entry name" value="SBP_5"/>
</dbReference>
<dbReference type="PANTHER" id="PTHR30290">
    <property type="entry name" value="PERIPLASMIC BINDING COMPONENT OF ABC TRANSPORTER"/>
    <property type="match status" value="1"/>
</dbReference>
<evidence type="ECO:0000256" key="3">
    <source>
        <dbReference type="ARBA" id="ARBA00022729"/>
    </source>
</evidence>
<dbReference type="AlphaFoldDB" id="A0A7V8JS19"/>
<gene>
    <name evidence="6" type="primary">appA_3</name>
    <name evidence="6" type="ORF">GAK30_00342</name>
</gene>
<dbReference type="EMBL" id="WNDQ01000003">
    <property type="protein sequence ID" value="KAF1023679.1"/>
    <property type="molecule type" value="Genomic_DNA"/>
</dbReference>
<sequence length="528" mass="57556">MTLTRRHLLQALPAALAGSAAVPALYAQPAPSEAGTLIIGTTTEPSLLTSALTTAGPTQLVSGKLFDGLLAYAEDGTPRPELATSWNVSADGLTITFKLRDGVKWHDGQPFSSADVAYSVLEIWKKLHARGRAIFANVEAVLTPDAQTAVLRLSKPAPYILNALSAVESQVLPRHLYAGTDVLANPRNNAPVGTGPFKFGAWSRGRDITLVRNDAYWGGRAQLERIIVLLKPDAQALASSLEAGDIHLTEDLSPADVKRLADNPAIAVSVSDSPFVLTNAYIEFNQDRPALRNPLLRQAIAHAVDRDFLVRNVWHGYAQAADSPIPRSLPAFYAPDPTLPKFDLQRAEALLDQAGLPRDAQGVRLTLNADPYTAPAAVQTARYLRANLARLGIQLNVRGQDTAQFINRIYTQRDFDLLIYIANPGPDPVIGLQRFFWSKNFQPGVPFSNGAHYDNPDVDRLLEQAQVETDAARRKALYTQFQQLVAQDRVTQTLAWVSRSLVARRSLTGFINSADGIRGNFLRARLAA</sequence>
<feature type="signal peptide" evidence="4">
    <location>
        <begin position="1"/>
        <end position="26"/>
    </location>
</feature>
<dbReference type="Gene3D" id="3.10.105.10">
    <property type="entry name" value="Dipeptide-binding Protein, Domain 3"/>
    <property type="match status" value="1"/>
</dbReference>
<evidence type="ECO:0000256" key="2">
    <source>
        <dbReference type="ARBA" id="ARBA00022448"/>
    </source>
</evidence>
<organism evidence="6 7">
    <name type="scientific">Paracidovorax wautersii</name>
    <dbReference type="NCBI Taxonomy" id="1177982"/>
    <lineage>
        <taxon>Bacteria</taxon>
        <taxon>Pseudomonadati</taxon>
        <taxon>Pseudomonadota</taxon>
        <taxon>Betaproteobacteria</taxon>
        <taxon>Burkholderiales</taxon>
        <taxon>Comamonadaceae</taxon>
        <taxon>Paracidovorax</taxon>
    </lineage>
</organism>
<dbReference type="SUPFAM" id="SSF53850">
    <property type="entry name" value="Periplasmic binding protein-like II"/>
    <property type="match status" value="1"/>
</dbReference>
<dbReference type="GO" id="GO:0043190">
    <property type="term" value="C:ATP-binding cassette (ABC) transporter complex"/>
    <property type="evidence" value="ECO:0007669"/>
    <property type="project" value="InterPro"/>
</dbReference>
<comment type="caution">
    <text evidence="6">The sequence shown here is derived from an EMBL/GenBank/DDBJ whole genome shotgun (WGS) entry which is preliminary data.</text>
</comment>
<dbReference type="CDD" id="cd08517">
    <property type="entry name" value="PBP2_NikA_DppA_OppA_like_13"/>
    <property type="match status" value="1"/>
</dbReference>
<keyword evidence="2" id="KW-0813">Transport</keyword>
<evidence type="ECO:0000256" key="4">
    <source>
        <dbReference type="SAM" id="SignalP"/>
    </source>
</evidence>
<dbReference type="GO" id="GO:0030288">
    <property type="term" value="C:outer membrane-bounded periplasmic space"/>
    <property type="evidence" value="ECO:0007669"/>
    <property type="project" value="UniProtKB-ARBA"/>
</dbReference>
<dbReference type="PROSITE" id="PS51318">
    <property type="entry name" value="TAT"/>
    <property type="match status" value="1"/>
</dbReference>
<evidence type="ECO:0000313" key="6">
    <source>
        <dbReference type="EMBL" id="KAF1023679.1"/>
    </source>
</evidence>
<dbReference type="InterPro" id="IPR030678">
    <property type="entry name" value="Peptide/Ni-bd"/>
</dbReference>
<evidence type="ECO:0000313" key="7">
    <source>
        <dbReference type="Proteomes" id="UP000461670"/>
    </source>
</evidence>
<dbReference type="GO" id="GO:1904680">
    <property type="term" value="F:peptide transmembrane transporter activity"/>
    <property type="evidence" value="ECO:0007669"/>
    <property type="project" value="TreeGrafter"/>
</dbReference>
<proteinExistence type="inferred from homology"/>